<proteinExistence type="predicted"/>
<dbReference type="PANTHER" id="PTHR33861:SF5">
    <property type="entry name" value="GAMMA-TUBULIN COMPLEX COMPONENT"/>
    <property type="match status" value="1"/>
</dbReference>
<dbReference type="EMBL" id="JARGDH010000004">
    <property type="protein sequence ID" value="KAL0269127.1"/>
    <property type="molecule type" value="Genomic_DNA"/>
</dbReference>
<evidence type="ECO:0000313" key="2">
    <source>
        <dbReference type="EMBL" id="KAL0269127.1"/>
    </source>
</evidence>
<reference evidence="2" key="1">
    <citation type="journal article" date="2024" name="Gigascience">
        <title>Chromosome-level genome of the poultry shaft louse Menopon gallinae provides insight into the host-switching and adaptive evolution of parasitic lice.</title>
        <authorList>
            <person name="Xu Y."/>
            <person name="Ma L."/>
            <person name="Liu S."/>
            <person name="Liang Y."/>
            <person name="Liu Q."/>
            <person name="He Z."/>
            <person name="Tian L."/>
            <person name="Duan Y."/>
            <person name="Cai W."/>
            <person name="Li H."/>
            <person name="Song F."/>
        </authorList>
    </citation>
    <scope>NUCLEOTIDE SEQUENCE</scope>
    <source>
        <strain evidence="2">Cailab_2023a</strain>
    </source>
</reference>
<comment type="caution">
    <text evidence="2">The sequence shown here is derived from an EMBL/GenBank/DDBJ whole genome shotgun (WGS) entry which is preliminary data.</text>
</comment>
<dbReference type="GO" id="GO:0005737">
    <property type="term" value="C:cytoplasm"/>
    <property type="evidence" value="ECO:0007669"/>
    <property type="project" value="TreeGrafter"/>
</dbReference>
<feature type="region of interest" description="Disordered" evidence="1">
    <location>
        <begin position="611"/>
        <end position="636"/>
    </location>
</feature>
<gene>
    <name evidence="2" type="ORF">PYX00_006960</name>
</gene>
<feature type="region of interest" description="Disordered" evidence="1">
    <location>
        <begin position="760"/>
        <end position="803"/>
    </location>
</feature>
<dbReference type="GO" id="GO:0005634">
    <property type="term" value="C:nucleus"/>
    <property type="evidence" value="ECO:0007669"/>
    <property type="project" value="TreeGrafter"/>
</dbReference>
<evidence type="ECO:0008006" key="3">
    <source>
        <dbReference type="Google" id="ProtNLM"/>
    </source>
</evidence>
<name>A0AAW2HHA9_9NEOP</name>
<dbReference type="PANTHER" id="PTHR33861">
    <property type="entry name" value="PROTEIN CBG18333"/>
    <property type="match status" value="1"/>
</dbReference>
<protein>
    <recommendedName>
        <fullName evidence="3">Meiosis-specific coiled-coil domain-containing protein MEIOC</fullName>
    </recommendedName>
</protein>
<accession>A0AAW2HHA9</accession>
<evidence type="ECO:0000256" key="1">
    <source>
        <dbReference type="SAM" id="MobiDB-lite"/>
    </source>
</evidence>
<feature type="region of interest" description="Disordered" evidence="1">
    <location>
        <begin position="479"/>
        <end position="499"/>
    </location>
</feature>
<feature type="compositionally biased region" description="Polar residues" evidence="1">
    <location>
        <begin position="479"/>
        <end position="497"/>
    </location>
</feature>
<dbReference type="AlphaFoldDB" id="A0AAW2HHA9"/>
<dbReference type="Pfam" id="PF15189">
    <property type="entry name" value="MEIOC"/>
    <property type="match status" value="1"/>
</dbReference>
<organism evidence="2">
    <name type="scientific">Menopon gallinae</name>
    <name type="common">poultry shaft louse</name>
    <dbReference type="NCBI Taxonomy" id="328185"/>
    <lineage>
        <taxon>Eukaryota</taxon>
        <taxon>Metazoa</taxon>
        <taxon>Ecdysozoa</taxon>
        <taxon>Arthropoda</taxon>
        <taxon>Hexapoda</taxon>
        <taxon>Insecta</taxon>
        <taxon>Pterygota</taxon>
        <taxon>Neoptera</taxon>
        <taxon>Paraneoptera</taxon>
        <taxon>Psocodea</taxon>
        <taxon>Troctomorpha</taxon>
        <taxon>Phthiraptera</taxon>
        <taxon>Amblycera</taxon>
        <taxon>Menoponidae</taxon>
        <taxon>Menopon</taxon>
    </lineage>
</organism>
<sequence>MQCETEHVPVIQNGIFSNGVNSSIPDGFSQWPCPASQSEYVQNRIDNGEIGDGIALGNSMVDDVVAKVLEDETVSLENEDIPRTQYNYSLNNANFLNNIFGDNDSHWPNVPQINKNPISAFLEGDSKLSDYDLKSKVSPNVEELSSVRLDMRGSLPPHGISLGSDKKYDALNKTFPNGMGESLDSGFASPVDRQFQTAGISDSKFSDNLIGQGLPNDQQLYNYLQMISNNFGKININDDMQQSDIGLNPSNGFQQSSLCLNTNIRQMLEEDGNQNSFGFSSNNLAVDNDHHPLIDGYSAGMNHNMNMLGQFPEVHTNSAYKKETNEIFSQNLLQFCGPDQCDSLLTPKSMDISKYRMNDIANSMKPNGLVNFNKNKERGTPLFTPMNFPKNLNKRTYVQNCNNLNSNHMDVVFDGMVFNNPGIDSDLRNMVGGFGGMNLNLNNNNNNNTCNNNINNDENDVLNPNWQKAPGLQMNHFQNGSGNNHAYINSGTPSDIQGSAAAQFPPNHHYLGPRSNRFFPQSYPTPIPQLLPSPLDGTSYPPEVLAEMSRAAVNGYHIPGSHEMLSYSMFGIPSPFYGVRHLRRSGASSELYFRLEECYDQFKHLEKERKKTEAELARNNPGKKVSSANNIPVPRLPPNPSRVDRLIVDQLREHGRVVTLIAKMEGLRGENVNSNIHLTMEAWLDAIRKVQCRRREELINTNNRHQDMAIGLKTCRVQEDKDILALAGSIQELRKASRKARTAMWCSLMVTLLKNYVTDESGAESVPNSSNSTEEMESAETGDSAAPVPSQTPEKAALDTLSK</sequence>
<dbReference type="InterPro" id="IPR027963">
    <property type="entry name" value="MEIOC"/>
</dbReference>
<dbReference type="GO" id="GO:0048255">
    <property type="term" value="P:mRNA stabilization"/>
    <property type="evidence" value="ECO:0007669"/>
    <property type="project" value="TreeGrafter"/>
</dbReference>
<dbReference type="GO" id="GO:0007144">
    <property type="term" value="P:female meiosis I"/>
    <property type="evidence" value="ECO:0007669"/>
    <property type="project" value="TreeGrafter"/>
</dbReference>
<dbReference type="GO" id="GO:0007141">
    <property type="term" value="P:male meiosis I"/>
    <property type="evidence" value="ECO:0007669"/>
    <property type="project" value="TreeGrafter"/>
</dbReference>